<keyword evidence="10" id="KW-0677">Repeat</keyword>
<keyword evidence="5" id="KW-0245">EGF-like domain</keyword>
<feature type="disulfide bond" evidence="22">
    <location>
        <begin position="107"/>
        <end position="122"/>
    </location>
</feature>
<dbReference type="Proteomes" id="UP000002280">
    <property type="component" value="Chromosome 3"/>
</dbReference>
<dbReference type="SUPFAM" id="SSF57535">
    <property type="entry name" value="Complement control module/SCR domain"/>
    <property type="match status" value="2"/>
</dbReference>
<keyword evidence="28" id="KW-1185">Reference proteome</keyword>
<evidence type="ECO:0000256" key="6">
    <source>
        <dbReference type="ARBA" id="ARBA00022537"/>
    </source>
</evidence>
<comment type="subunit">
    <text evidence="21">Monomer or dimer; as a C5b-7 complex it can also form multimeric rosettes. Component of the membrane attack complex (MAC), composed of complement C5b, C6, C7, C8A, C8B, C8G and multiple copies of the pore-forming subunit C9.</text>
</comment>
<dbReference type="InterPro" id="IPR000436">
    <property type="entry name" value="Sushi_SCR_CCP_dom"/>
</dbReference>
<dbReference type="OMA" id="CQNGGQP"/>
<dbReference type="Pfam" id="PF21330">
    <property type="entry name" value="Kazal_C7"/>
    <property type="match status" value="1"/>
</dbReference>
<dbReference type="InterPro" id="IPR002172">
    <property type="entry name" value="LDrepeatLR_classA_rpt"/>
</dbReference>
<evidence type="ECO:0000256" key="8">
    <source>
        <dbReference type="ARBA" id="ARBA00022659"/>
    </source>
</evidence>
<evidence type="ECO:0000256" key="4">
    <source>
        <dbReference type="ARBA" id="ARBA00022525"/>
    </source>
</evidence>
<reference evidence="27" key="2">
    <citation type="submission" date="2025-08" db="UniProtKB">
        <authorList>
            <consortium name="Ensembl"/>
        </authorList>
    </citation>
    <scope>IDENTIFICATION</scope>
</reference>
<dbReference type="PROSITE" id="PS50068">
    <property type="entry name" value="LDLRA_2"/>
    <property type="match status" value="1"/>
</dbReference>
<feature type="domain" description="Sushi" evidence="25">
    <location>
        <begin position="561"/>
        <end position="620"/>
    </location>
</feature>
<dbReference type="InterPro" id="IPR001862">
    <property type="entry name" value="MAC_perforin"/>
</dbReference>
<evidence type="ECO:0000256" key="11">
    <source>
        <dbReference type="ARBA" id="ARBA00022852"/>
    </source>
</evidence>
<evidence type="ECO:0000256" key="22">
    <source>
        <dbReference type="PROSITE-ProRule" id="PRU00124"/>
    </source>
</evidence>
<keyword evidence="15" id="KW-0472">Membrane</keyword>
<evidence type="ECO:0000256" key="16">
    <source>
        <dbReference type="ARBA" id="ARBA00023157"/>
    </source>
</evidence>
<dbReference type="CTD" id="730"/>
<keyword evidence="17" id="KW-0325">Glycoprotein</keyword>
<dbReference type="InterPro" id="IPR036383">
    <property type="entry name" value="TSP1_rpt_sf"/>
</dbReference>
<dbReference type="STRING" id="13616.ENSMODP00000025394"/>
<dbReference type="Pfam" id="PF01823">
    <property type="entry name" value="MACPF"/>
    <property type="match status" value="1"/>
</dbReference>
<keyword evidence="7" id="KW-0399">Innate immunity</keyword>
<evidence type="ECO:0000256" key="12">
    <source>
        <dbReference type="ARBA" id="ARBA00022859"/>
    </source>
</evidence>
<dbReference type="InterPro" id="IPR048827">
    <property type="entry name" value="C7_FIM2_N"/>
</dbReference>
<keyword evidence="16 23" id="KW-1015">Disulfide bond</keyword>
<dbReference type="InterPro" id="IPR020864">
    <property type="entry name" value="MACPF"/>
</dbReference>
<evidence type="ECO:0000256" key="17">
    <source>
        <dbReference type="ARBA" id="ARBA00023180"/>
    </source>
</evidence>
<keyword evidence="4" id="KW-0964">Secreted</keyword>
<dbReference type="InterPro" id="IPR023415">
    <property type="entry name" value="LDLR_class-A_CS"/>
</dbReference>
<feature type="domain" description="Sushi" evidence="25">
    <location>
        <begin position="621"/>
        <end position="681"/>
    </location>
</feature>
<dbReference type="Pfam" id="PF21284">
    <property type="entry name" value="C7_FIM2_N"/>
    <property type="match status" value="1"/>
</dbReference>
<dbReference type="GO" id="GO:0006958">
    <property type="term" value="P:complement activation, classical pathway"/>
    <property type="evidence" value="ECO:0007669"/>
    <property type="project" value="UniProtKB-KW"/>
</dbReference>
<dbReference type="SMART" id="SM00209">
    <property type="entry name" value="TSP1"/>
    <property type="match status" value="2"/>
</dbReference>
<keyword evidence="8 23" id="KW-0768">Sushi</keyword>
<feature type="disulfide bond" evidence="23">
    <location>
        <begin position="591"/>
        <end position="618"/>
    </location>
</feature>
<evidence type="ECO:0000313" key="28">
    <source>
        <dbReference type="Proteomes" id="UP000002280"/>
    </source>
</evidence>
<dbReference type="InterPro" id="IPR003884">
    <property type="entry name" value="FacI_MAC"/>
</dbReference>
<dbReference type="GO" id="GO:0005579">
    <property type="term" value="C:membrane attack complex"/>
    <property type="evidence" value="ECO:0000318"/>
    <property type="project" value="GO_Central"/>
</dbReference>
<dbReference type="KEGG" id="mdo:100018307"/>
<reference evidence="27" key="3">
    <citation type="submission" date="2025-09" db="UniProtKB">
        <authorList>
            <consortium name="Ensembl"/>
        </authorList>
    </citation>
    <scope>IDENTIFICATION</scope>
</reference>
<dbReference type="PROSITE" id="PS51412">
    <property type="entry name" value="MACPF_2"/>
    <property type="match status" value="1"/>
</dbReference>
<comment type="similarity">
    <text evidence="3">Belongs to the complement C6/C7/C8/C9 family.</text>
</comment>
<evidence type="ECO:0000256" key="2">
    <source>
        <dbReference type="ARBA" id="ARBA00004613"/>
    </source>
</evidence>
<comment type="subcellular location">
    <subcellularLocation>
        <location evidence="2">Secreted</location>
    </subcellularLocation>
    <subcellularLocation>
        <location evidence="1">Target cell membrane</location>
    </subcellularLocation>
</comment>
<accession>F7BFI5</accession>
<dbReference type="SUPFAM" id="SSF57424">
    <property type="entry name" value="LDL receptor-like module"/>
    <property type="match status" value="1"/>
</dbReference>
<evidence type="ECO:0000259" key="25">
    <source>
        <dbReference type="PROSITE" id="PS50923"/>
    </source>
</evidence>
<keyword evidence="12" id="KW-0391">Immunity</keyword>
<dbReference type="GeneID" id="100018307"/>
<sequence length="836" mass="93562">MFLPNMKVLIFILVVFMESFQVFSSSLQAINCVWHPYDSWSECDGCTKTQIRRRHIAVYGQYGGHPCVGDAFQTQTCVPTRGCPAEDGCGSLFRCSSGQCLSKSLVCNRDRDCEDGSDEDLCELPEGKPLCDIDRPPPHVEYTGTGFNVLTGQIKDMVINTKSFGGQCRKVYNGDQKDYFRLSANALSYTFQVKVDNDFSYEFYNSSWSYVKHEETSFTSNSEHRHYSNKDKTQDEKSYQLMVIKNSVEVAQFINNQPEFLNLAELFWKDLLHLPSLYDYSSYRRIIELYGTHYLQSGSLGGEYKVLFYVDTDKMKQNDFNLQDMTQCTLSNWNLFFVKVSKQKCEKLIELFKLVSETKDNLLRGNAFVKGGNPALVADLSYLNMNDPAGNRGRYASWAATVGQYPQIIKQKLAPLYELVKDVPCASVKRIYLKRAIEEYLAESDPCHCKPCENDGLAVVVGTQCQCHCKPYTFGIACEHGFLVEDQAGTVDGRWSCWSPWSSCTEGRKVRRRSCDNPRPSGGGKFCNGEAFEMQPCKDEELEHIRLIEPHCFDMSGVSTASCSPPPHLENGFVQDTGSSFPVGRTVVYSCQEGYALVGDPVAKCGEDLTWLIGEKHCQKIGCVLPALERGLQSDPQKPFYEVGEKVTLVCSGSLVLEGSSLFSCGSSLKWWPDMNSHCRLKESTEKPLPAQPCQPWEKLQNSRCVCKMPYECGPSLDICAQDGRTKKIVALTVCKLHVLECMGRSYTLMNSGSCSLPVPAERTCSTCSIWEKCDAQINKCVCRESAANCVEGGFNICVEVDGSEQTMTECEAGILRCQGLSISVVSIRPCGTKRK</sequence>
<dbReference type="Gene3D" id="2.20.100.10">
    <property type="entry name" value="Thrombospondin type-1 (TSP1) repeat"/>
    <property type="match status" value="2"/>
</dbReference>
<dbReference type="PANTHER" id="PTHR45742">
    <property type="entry name" value="COMPLEMENT COMPONENT C6"/>
    <property type="match status" value="1"/>
</dbReference>
<protein>
    <recommendedName>
        <fullName evidence="19">Complement component C7</fullName>
    </recommendedName>
</protein>
<evidence type="ECO:0000256" key="7">
    <source>
        <dbReference type="ARBA" id="ARBA00022588"/>
    </source>
</evidence>
<dbReference type="GO" id="GO:0031640">
    <property type="term" value="P:killing of cells of another organism"/>
    <property type="evidence" value="ECO:0007669"/>
    <property type="project" value="UniProtKB-KW"/>
</dbReference>
<keyword evidence="6" id="KW-1052">Target cell membrane</keyword>
<dbReference type="PRINTS" id="PR01705">
    <property type="entry name" value="TSP1REPEAT"/>
</dbReference>
<gene>
    <name evidence="27" type="primary">C7</name>
</gene>
<keyword evidence="9 24" id="KW-0732">Signal</keyword>
<feature type="domain" description="MACPF" evidence="26">
    <location>
        <begin position="127"/>
        <end position="448"/>
    </location>
</feature>
<dbReference type="GO" id="GO:0160257">
    <property type="term" value="P:complement activation, GZMK pathway"/>
    <property type="evidence" value="ECO:0007669"/>
    <property type="project" value="Ensembl"/>
</dbReference>
<dbReference type="GO" id="GO:0044218">
    <property type="term" value="C:other organism cell membrane"/>
    <property type="evidence" value="ECO:0007669"/>
    <property type="project" value="UniProtKB-KW"/>
</dbReference>
<dbReference type="InParanoid" id="F7BFI5"/>
<feature type="chain" id="PRO_5003354255" description="Complement component C7" evidence="24">
    <location>
        <begin position="25"/>
        <end position="836"/>
    </location>
</feature>
<name>F7BFI5_MONDO</name>
<dbReference type="FunCoup" id="F7BFI5">
    <property type="interactions" value="43"/>
</dbReference>
<dbReference type="SMART" id="SM00032">
    <property type="entry name" value="CCP"/>
    <property type="match status" value="2"/>
</dbReference>
<evidence type="ECO:0000256" key="23">
    <source>
        <dbReference type="PROSITE-ProRule" id="PRU00302"/>
    </source>
</evidence>
<dbReference type="CDD" id="cd00033">
    <property type="entry name" value="CCP"/>
    <property type="match status" value="1"/>
</dbReference>
<dbReference type="InterPro" id="IPR000884">
    <property type="entry name" value="TSP1_rpt"/>
</dbReference>
<feature type="signal peptide" evidence="24">
    <location>
        <begin position="1"/>
        <end position="24"/>
    </location>
</feature>
<dbReference type="PROSITE" id="PS50092">
    <property type="entry name" value="TSP1"/>
    <property type="match status" value="2"/>
</dbReference>
<dbReference type="CDD" id="cd00112">
    <property type="entry name" value="LDLa"/>
    <property type="match status" value="1"/>
</dbReference>
<dbReference type="GeneTree" id="ENSGT00940000156804"/>
<evidence type="ECO:0000313" key="27">
    <source>
        <dbReference type="Ensembl" id="ENSMODP00000025394.3"/>
    </source>
</evidence>
<dbReference type="Ensembl" id="ENSMODT00000025845.4">
    <property type="protein sequence ID" value="ENSMODP00000025394.3"/>
    <property type="gene ID" value="ENSMODG00000020299.4"/>
</dbReference>
<dbReference type="Gene3D" id="2.10.70.10">
    <property type="entry name" value="Complement Module, domain 1"/>
    <property type="match status" value="2"/>
</dbReference>
<organism evidence="27 28">
    <name type="scientific">Monodelphis domestica</name>
    <name type="common">Gray short-tailed opossum</name>
    <dbReference type="NCBI Taxonomy" id="13616"/>
    <lineage>
        <taxon>Eukaryota</taxon>
        <taxon>Metazoa</taxon>
        <taxon>Chordata</taxon>
        <taxon>Craniata</taxon>
        <taxon>Vertebrata</taxon>
        <taxon>Euteleostomi</taxon>
        <taxon>Mammalia</taxon>
        <taxon>Metatheria</taxon>
        <taxon>Didelphimorphia</taxon>
        <taxon>Didelphidae</taxon>
        <taxon>Monodelphis</taxon>
    </lineage>
</organism>
<dbReference type="Gene3D" id="3.30.60.30">
    <property type="match status" value="2"/>
</dbReference>
<dbReference type="Bgee" id="ENSMODG00000020299">
    <property type="expression patterns" value="Expressed in liver and 19 other cell types or tissues"/>
</dbReference>
<feature type="disulfide bond" evidence="22">
    <location>
        <begin position="95"/>
        <end position="113"/>
    </location>
</feature>
<dbReference type="eggNOG" id="ENOG502QU3G">
    <property type="taxonomic scope" value="Eukaryota"/>
</dbReference>
<evidence type="ECO:0000256" key="20">
    <source>
        <dbReference type="ARBA" id="ARBA00093281"/>
    </source>
</evidence>
<evidence type="ECO:0000256" key="10">
    <source>
        <dbReference type="ARBA" id="ARBA00022737"/>
    </source>
</evidence>
<evidence type="ECO:0000259" key="26">
    <source>
        <dbReference type="PROSITE" id="PS51412"/>
    </source>
</evidence>
<evidence type="ECO:0000256" key="15">
    <source>
        <dbReference type="ARBA" id="ARBA00023136"/>
    </source>
</evidence>
<dbReference type="FunFam" id="2.20.100.10:FF:000001">
    <property type="entry name" value="semaphorin-5A isoform X1"/>
    <property type="match status" value="1"/>
</dbReference>
<dbReference type="Pfam" id="PF00084">
    <property type="entry name" value="Sushi"/>
    <property type="match status" value="1"/>
</dbReference>
<dbReference type="GO" id="GO:0005615">
    <property type="term" value="C:extracellular space"/>
    <property type="evidence" value="ECO:0000318"/>
    <property type="project" value="GO_Central"/>
</dbReference>
<dbReference type="InterPro" id="IPR048825">
    <property type="entry name" value="C7_KAZAL"/>
</dbReference>
<dbReference type="Pfam" id="PF00090">
    <property type="entry name" value="TSP_1"/>
    <property type="match status" value="2"/>
</dbReference>
<evidence type="ECO:0000256" key="19">
    <source>
        <dbReference type="ARBA" id="ARBA00073222"/>
    </source>
</evidence>
<evidence type="ECO:0000256" key="13">
    <source>
        <dbReference type="ARBA" id="ARBA00022875"/>
    </source>
</evidence>
<dbReference type="SMART" id="SM00057">
    <property type="entry name" value="FIMAC"/>
    <property type="match status" value="2"/>
</dbReference>
<evidence type="ECO:0000256" key="24">
    <source>
        <dbReference type="SAM" id="SignalP"/>
    </source>
</evidence>
<dbReference type="AlphaFoldDB" id="F7BFI5"/>
<dbReference type="PROSITE" id="PS01209">
    <property type="entry name" value="LDLRA_1"/>
    <property type="match status" value="1"/>
</dbReference>
<dbReference type="PANTHER" id="PTHR45742:SF2">
    <property type="entry name" value="COMPLEMENT COMPONENT C7"/>
    <property type="match status" value="1"/>
</dbReference>
<comment type="function">
    <text evidence="20">Component of the membrane attack complex (MAC), a multiprotein complex activated by the complement cascade, which inserts into a target cell membrane and forms a pore, leading to target cell membrane rupture and cell lysis. The MAC is initiated by proteolytic cleavage of C5 into complement C5b in response to the classical, alternative, lectin and GZMK complement pathways. The complement pathways consist in a cascade of proteins that leads to phagocytosis and breakdown of pathogens and signaling that strengthens the adaptive immune system. C7 serves as a membrane anchor. During MAC assembly, associates with C5b and C6 to form the C5b-7 complex, a key lipophilic precursor of the MAC complex, which associates with the outer leaflet and reduces the energy for membrane bending.</text>
</comment>
<reference evidence="27 28" key="1">
    <citation type="journal article" date="2007" name="Nature">
        <title>Genome of the marsupial Monodelphis domestica reveals innovation in non-coding sequences.</title>
        <authorList>
            <person name="Mikkelsen T.S."/>
            <person name="Wakefield M.J."/>
            <person name="Aken B."/>
            <person name="Amemiya C.T."/>
            <person name="Chang J.L."/>
            <person name="Duke S."/>
            <person name="Garber M."/>
            <person name="Gentles A.J."/>
            <person name="Goodstadt L."/>
            <person name="Heger A."/>
            <person name="Jurka J."/>
            <person name="Kamal M."/>
            <person name="Mauceli E."/>
            <person name="Searle S.M."/>
            <person name="Sharpe T."/>
            <person name="Baker M.L."/>
            <person name="Batzer M.A."/>
            <person name="Benos P.V."/>
            <person name="Belov K."/>
            <person name="Clamp M."/>
            <person name="Cook A."/>
            <person name="Cuff J."/>
            <person name="Das R."/>
            <person name="Davidow L."/>
            <person name="Deakin J.E."/>
            <person name="Fazzari M.J."/>
            <person name="Glass J.L."/>
            <person name="Grabherr M."/>
            <person name="Greally J.M."/>
            <person name="Gu W."/>
            <person name="Hore T.A."/>
            <person name="Huttley G.A."/>
            <person name="Kleber M."/>
            <person name="Jirtle R.L."/>
            <person name="Koina E."/>
            <person name="Lee J.T."/>
            <person name="Mahony S."/>
            <person name="Marra M.A."/>
            <person name="Miller R.D."/>
            <person name="Nicholls R.D."/>
            <person name="Oda M."/>
            <person name="Papenfuss A.T."/>
            <person name="Parra Z.E."/>
            <person name="Pollock D.D."/>
            <person name="Ray D.A."/>
            <person name="Schein J.E."/>
            <person name="Speed T.P."/>
            <person name="Thompson K."/>
            <person name="VandeBerg J.L."/>
            <person name="Wade C.M."/>
            <person name="Walker J.A."/>
            <person name="Waters P.D."/>
            <person name="Webber C."/>
            <person name="Weidman J.R."/>
            <person name="Xie X."/>
            <person name="Zody M.C."/>
            <person name="Baldwin J."/>
            <person name="Abdouelleil A."/>
            <person name="Abdulkadir J."/>
            <person name="Abebe A."/>
            <person name="Abera B."/>
            <person name="Abreu J."/>
            <person name="Acer S.C."/>
            <person name="Aftuck L."/>
            <person name="Alexander A."/>
            <person name="An P."/>
            <person name="Anderson E."/>
            <person name="Anderson S."/>
            <person name="Arachi H."/>
            <person name="Azer M."/>
            <person name="Bachantsang P."/>
            <person name="Barry A."/>
            <person name="Bayul T."/>
            <person name="Berlin A."/>
            <person name="Bessette D."/>
            <person name="Bloom T."/>
            <person name="Bloom T."/>
            <person name="Boguslavskiy L."/>
            <person name="Bonnet C."/>
            <person name="Boukhgalter B."/>
            <person name="Bourzgui I."/>
            <person name="Brown A."/>
            <person name="Cahill P."/>
            <person name="Channer S."/>
            <person name="Cheshatsang Y."/>
            <person name="Chuda L."/>
            <person name="Citroen M."/>
            <person name="Collymore A."/>
            <person name="Cooke P."/>
            <person name="Costello M."/>
            <person name="D'Aco K."/>
            <person name="Daza R."/>
            <person name="De Haan G."/>
            <person name="DeGray S."/>
            <person name="DeMaso C."/>
            <person name="Dhargay N."/>
            <person name="Dooley K."/>
            <person name="Dooley E."/>
            <person name="Doricent M."/>
            <person name="Dorje P."/>
            <person name="Dorjee K."/>
            <person name="Dupes A."/>
            <person name="Elong R."/>
            <person name="Falk J."/>
            <person name="Farina A."/>
            <person name="Faro S."/>
            <person name="Ferguson D."/>
            <person name="Fisher S."/>
            <person name="Foley C.D."/>
            <person name="Franke A."/>
            <person name="Friedrich D."/>
            <person name="Gadbois L."/>
            <person name="Gearin G."/>
            <person name="Gearin C.R."/>
            <person name="Giannoukos G."/>
            <person name="Goode T."/>
            <person name="Graham J."/>
            <person name="Grandbois E."/>
            <person name="Grewal S."/>
            <person name="Gyaltsen K."/>
            <person name="Hafez N."/>
            <person name="Hagos B."/>
            <person name="Hall J."/>
            <person name="Henson C."/>
            <person name="Hollinger A."/>
            <person name="Honan T."/>
            <person name="Huard M.D."/>
            <person name="Hughes L."/>
            <person name="Hurhula B."/>
            <person name="Husby M.E."/>
            <person name="Kamat A."/>
            <person name="Kanga B."/>
            <person name="Kashin S."/>
            <person name="Khazanovich D."/>
            <person name="Kisner P."/>
            <person name="Lance K."/>
            <person name="Lara M."/>
            <person name="Lee W."/>
            <person name="Lennon N."/>
            <person name="Letendre F."/>
            <person name="LeVine R."/>
            <person name="Lipovsky A."/>
            <person name="Liu X."/>
            <person name="Liu J."/>
            <person name="Liu S."/>
            <person name="Lokyitsang T."/>
            <person name="Lokyitsang Y."/>
            <person name="Lubonja R."/>
            <person name="Lui A."/>
            <person name="MacDonald P."/>
            <person name="Magnisalis V."/>
            <person name="Maru K."/>
            <person name="Matthews C."/>
            <person name="McCusker W."/>
            <person name="McDonough S."/>
            <person name="Mehta T."/>
            <person name="Meldrim J."/>
            <person name="Meneus L."/>
            <person name="Mihai O."/>
            <person name="Mihalev A."/>
            <person name="Mihova T."/>
            <person name="Mittelman R."/>
            <person name="Mlenga V."/>
            <person name="Montmayeur A."/>
            <person name="Mulrain L."/>
            <person name="Navidi A."/>
            <person name="Naylor J."/>
            <person name="Negash T."/>
            <person name="Nguyen T."/>
            <person name="Nguyen N."/>
            <person name="Nicol R."/>
            <person name="Norbu C."/>
            <person name="Norbu N."/>
            <person name="Novod N."/>
            <person name="O'Neill B."/>
            <person name="Osman S."/>
            <person name="Markiewicz E."/>
            <person name="Oyono O.L."/>
            <person name="Patti C."/>
            <person name="Phunkhang P."/>
            <person name="Pierre F."/>
            <person name="Priest M."/>
            <person name="Raghuraman S."/>
            <person name="Rege F."/>
            <person name="Reyes R."/>
            <person name="Rise C."/>
            <person name="Rogov P."/>
            <person name="Ross K."/>
            <person name="Ryan E."/>
            <person name="Settipalli S."/>
            <person name="Shea T."/>
            <person name="Sherpa N."/>
            <person name="Shi L."/>
            <person name="Shih D."/>
            <person name="Sparrow T."/>
            <person name="Spaulding J."/>
            <person name="Stalker J."/>
            <person name="Stange-Thomann N."/>
            <person name="Stavropoulos S."/>
            <person name="Stone C."/>
            <person name="Strader C."/>
            <person name="Tesfaye S."/>
            <person name="Thomson T."/>
            <person name="Thoulutsang Y."/>
            <person name="Thoulutsang D."/>
            <person name="Topham K."/>
            <person name="Topping I."/>
            <person name="Tsamla T."/>
            <person name="Vassiliev H."/>
            <person name="Vo A."/>
            <person name="Wangchuk T."/>
            <person name="Wangdi T."/>
            <person name="Weiand M."/>
            <person name="Wilkinson J."/>
            <person name="Wilson A."/>
            <person name="Yadav S."/>
            <person name="Young G."/>
            <person name="Yu Q."/>
            <person name="Zembek L."/>
            <person name="Zhong D."/>
            <person name="Zimmer A."/>
            <person name="Zwirko Z."/>
            <person name="Jaffe D.B."/>
            <person name="Alvarez P."/>
            <person name="Brockman W."/>
            <person name="Butler J."/>
            <person name="Chin C."/>
            <person name="Gnerre S."/>
            <person name="MacCallum I."/>
            <person name="Graves J.A."/>
            <person name="Ponting C.P."/>
            <person name="Breen M."/>
            <person name="Samollow P.B."/>
            <person name="Lander E.S."/>
            <person name="Lindblad-Toh K."/>
        </authorList>
    </citation>
    <scope>NUCLEOTIDE SEQUENCE [LARGE SCALE GENOMIC DNA]</scope>
</reference>
<keyword evidence="11" id="KW-0204">Cytolysis</keyword>
<dbReference type="InterPro" id="IPR040729">
    <property type="entry name" value="Kazal_3"/>
</dbReference>
<dbReference type="Gene3D" id="4.10.400.10">
    <property type="entry name" value="Low-density Lipoprotein Receptor"/>
    <property type="match status" value="1"/>
</dbReference>
<evidence type="ECO:0000256" key="18">
    <source>
        <dbReference type="ARBA" id="ARBA00023298"/>
    </source>
</evidence>
<dbReference type="InterPro" id="IPR020863">
    <property type="entry name" value="MACPF_CS"/>
</dbReference>
<dbReference type="GO" id="GO:0006956">
    <property type="term" value="P:complement activation"/>
    <property type="evidence" value="ECO:0000318"/>
    <property type="project" value="GO_Central"/>
</dbReference>
<dbReference type="InterPro" id="IPR036055">
    <property type="entry name" value="LDL_receptor-like_sf"/>
</dbReference>
<dbReference type="PROSITE" id="PS50923">
    <property type="entry name" value="SUSHI"/>
    <property type="match status" value="2"/>
</dbReference>
<keyword evidence="14" id="KW-0473">Membrane attack complex</keyword>
<evidence type="ECO:0000256" key="5">
    <source>
        <dbReference type="ARBA" id="ARBA00022536"/>
    </source>
</evidence>
<dbReference type="InterPro" id="IPR035976">
    <property type="entry name" value="Sushi/SCR/CCP_sf"/>
</dbReference>
<comment type="caution">
    <text evidence="23">Lacks conserved residue(s) required for the propagation of feature annotation.</text>
</comment>
<keyword evidence="18" id="KW-1053">Target membrane</keyword>
<proteinExistence type="inferred from homology"/>
<dbReference type="SMART" id="SM00457">
    <property type="entry name" value="MACPF"/>
    <property type="match status" value="1"/>
</dbReference>
<dbReference type="Pfam" id="PF00057">
    <property type="entry name" value="Ldl_recept_a"/>
    <property type="match status" value="1"/>
</dbReference>
<dbReference type="OrthoDB" id="504708at2759"/>
<keyword evidence="13" id="KW-0180">Complement pathway</keyword>
<dbReference type="SMART" id="SM00192">
    <property type="entry name" value="LDLa"/>
    <property type="match status" value="1"/>
</dbReference>
<evidence type="ECO:0000256" key="14">
    <source>
        <dbReference type="ARBA" id="ARBA00023058"/>
    </source>
</evidence>
<evidence type="ECO:0000256" key="3">
    <source>
        <dbReference type="ARBA" id="ARBA00009214"/>
    </source>
</evidence>
<dbReference type="HOGENOM" id="CLU_014082_0_0_1"/>
<evidence type="ECO:0000256" key="21">
    <source>
        <dbReference type="ARBA" id="ARBA00093478"/>
    </source>
</evidence>
<dbReference type="Pfam" id="PF18434">
    <property type="entry name" value="Kazal_3"/>
    <property type="match status" value="1"/>
</dbReference>
<dbReference type="SUPFAM" id="SSF82895">
    <property type="entry name" value="TSP-1 type 1 repeat"/>
    <property type="match status" value="2"/>
</dbReference>
<dbReference type="GO" id="GO:1902495">
    <property type="term" value="C:transmembrane transporter complex"/>
    <property type="evidence" value="ECO:0007669"/>
    <property type="project" value="Ensembl"/>
</dbReference>
<evidence type="ECO:0000256" key="9">
    <source>
        <dbReference type="ARBA" id="ARBA00022729"/>
    </source>
</evidence>
<dbReference type="PROSITE" id="PS00279">
    <property type="entry name" value="MACPF_1"/>
    <property type="match status" value="1"/>
</dbReference>
<evidence type="ECO:0000256" key="1">
    <source>
        <dbReference type="ARBA" id="ARBA00004175"/>
    </source>
</evidence>
<dbReference type="PRINTS" id="PR00764">
    <property type="entry name" value="COMPLEMENTC9"/>
</dbReference>